<name>A0A397VGD5_9GLOM</name>
<feature type="compositionally biased region" description="Gly residues" evidence="1">
    <location>
        <begin position="34"/>
        <end position="46"/>
    </location>
</feature>
<evidence type="ECO:0000256" key="1">
    <source>
        <dbReference type="SAM" id="MobiDB-lite"/>
    </source>
</evidence>
<proteinExistence type="predicted"/>
<accession>A0A397VGD5</accession>
<comment type="caution">
    <text evidence="2">The sequence shown here is derived from an EMBL/GenBank/DDBJ whole genome shotgun (WGS) entry which is preliminary data.</text>
</comment>
<sequence>MKQAIGNRNVKVNLNGNRVKYGGNGGNNERYGNGKNGGDGWQGNGGIDNDGGYDDEDVFGIITEAKAYSPQNLNQKNVEILSGCEKNAGINMTLGTQNTGIAANYNVTNSHSTRAKTDKWSMKIATCPTVTFKPPRFHLGRKPEILKQCHRITHLLEISFNNINNFNENFTKLTEMLYTEHDDIVIDLGKDKSYPKKIINKEVSLQQDDLMVIERTFQTSMDID</sequence>
<keyword evidence="3" id="KW-1185">Reference proteome</keyword>
<evidence type="ECO:0000313" key="2">
    <source>
        <dbReference type="EMBL" id="RIB20059.1"/>
    </source>
</evidence>
<gene>
    <name evidence="2" type="ORF">C2G38_2180222</name>
</gene>
<dbReference type="OrthoDB" id="2447036at2759"/>
<evidence type="ECO:0000313" key="3">
    <source>
        <dbReference type="Proteomes" id="UP000266673"/>
    </source>
</evidence>
<protein>
    <submittedName>
        <fullName evidence="2">Uncharacterized protein</fullName>
    </submittedName>
</protein>
<reference evidence="2 3" key="1">
    <citation type="submission" date="2018-06" db="EMBL/GenBank/DDBJ databases">
        <title>Comparative genomics reveals the genomic features of Rhizophagus irregularis, R. cerebriforme, R. diaphanum and Gigaspora rosea, and their symbiotic lifestyle signature.</title>
        <authorList>
            <person name="Morin E."/>
            <person name="San Clemente H."/>
            <person name="Chen E.C.H."/>
            <person name="De La Providencia I."/>
            <person name="Hainaut M."/>
            <person name="Kuo A."/>
            <person name="Kohler A."/>
            <person name="Murat C."/>
            <person name="Tang N."/>
            <person name="Roy S."/>
            <person name="Loubradou J."/>
            <person name="Henrissat B."/>
            <person name="Grigoriev I.V."/>
            <person name="Corradi N."/>
            <person name="Roux C."/>
            <person name="Martin F.M."/>
        </authorList>
    </citation>
    <scope>NUCLEOTIDE SEQUENCE [LARGE SCALE GENOMIC DNA]</scope>
    <source>
        <strain evidence="2 3">DAOM 194757</strain>
    </source>
</reference>
<organism evidence="2 3">
    <name type="scientific">Gigaspora rosea</name>
    <dbReference type="NCBI Taxonomy" id="44941"/>
    <lineage>
        <taxon>Eukaryota</taxon>
        <taxon>Fungi</taxon>
        <taxon>Fungi incertae sedis</taxon>
        <taxon>Mucoromycota</taxon>
        <taxon>Glomeromycotina</taxon>
        <taxon>Glomeromycetes</taxon>
        <taxon>Diversisporales</taxon>
        <taxon>Gigasporaceae</taxon>
        <taxon>Gigaspora</taxon>
    </lineage>
</organism>
<feature type="region of interest" description="Disordered" evidence="1">
    <location>
        <begin position="16"/>
        <end position="46"/>
    </location>
</feature>
<dbReference type="EMBL" id="QKWP01000438">
    <property type="protein sequence ID" value="RIB20059.1"/>
    <property type="molecule type" value="Genomic_DNA"/>
</dbReference>
<dbReference type="AlphaFoldDB" id="A0A397VGD5"/>
<dbReference type="Proteomes" id="UP000266673">
    <property type="component" value="Unassembled WGS sequence"/>
</dbReference>